<feature type="compositionally biased region" description="Acidic residues" evidence="1">
    <location>
        <begin position="135"/>
        <end position="150"/>
    </location>
</feature>
<evidence type="ECO:0000256" key="1">
    <source>
        <dbReference type="SAM" id="MobiDB-lite"/>
    </source>
</evidence>
<keyword evidence="3" id="KW-1185">Reference proteome</keyword>
<gene>
    <name evidence="2" type="ORF">JANAI62_17830</name>
</gene>
<dbReference type="RefSeq" id="WP_220748670.1">
    <property type="nucleotide sequence ID" value="NZ_BPFH01000003.1"/>
</dbReference>
<protein>
    <recommendedName>
        <fullName evidence="4">DUF3306 domain-containing protein</fullName>
    </recommendedName>
</protein>
<sequence>MSDFWSRRKAAVEAEATAEVEAVAVRAADADRADLEAQTDEEVLAHFDLPVPEDADDPAVLRKFLTDTMPARLKSRALRRMWRLNPVLANLDGLVDYGEDFTDAATVVENMATTYQVGKGMLKALLHETPAPVEVVEDDPAPDDAPDDTPEVTQETSEELVAAAPMAAPQPAPTYAAPEDTPAPVLPRRMRFSVAGTPA</sequence>
<name>A0ABQ4NLQ3_9RHOB</name>
<dbReference type="Proteomes" id="UP000786693">
    <property type="component" value="Unassembled WGS sequence"/>
</dbReference>
<dbReference type="Pfam" id="PF11748">
    <property type="entry name" value="DUF3306"/>
    <property type="match status" value="1"/>
</dbReference>
<proteinExistence type="predicted"/>
<evidence type="ECO:0008006" key="4">
    <source>
        <dbReference type="Google" id="ProtNLM"/>
    </source>
</evidence>
<comment type="caution">
    <text evidence="2">The sequence shown here is derived from an EMBL/GenBank/DDBJ whole genome shotgun (WGS) entry which is preliminary data.</text>
</comment>
<feature type="region of interest" description="Disordered" evidence="1">
    <location>
        <begin position="135"/>
        <end position="184"/>
    </location>
</feature>
<feature type="compositionally biased region" description="Low complexity" evidence="1">
    <location>
        <begin position="162"/>
        <end position="178"/>
    </location>
</feature>
<evidence type="ECO:0000313" key="3">
    <source>
        <dbReference type="Proteomes" id="UP000786693"/>
    </source>
</evidence>
<reference evidence="2 3" key="1">
    <citation type="submission" date="2021-05" db="EMBL/GenBank/DDBJ databases">
        <title>Bacteria Genome sequencing.</title>
        <authorList>
            <person name="Takabe Y."/>
            <person name="Nakajima Y."/>
            <person name="Suzuki S."/>
            <person name="Shiozaki T."/>
        </authorList>
    </citation>
    <scope>NUCLEOTIDE SEQUENCE [LARGE SCALE GENOMIC DNA]</scope>
    <source>
        <strain evidence="2 3">AI_62</strain>
    </source>
</reference>
<accession>A0ABQ4NLQ3</accession>
<dbReference type="EMBL" id="BPFH01000003">
    <property type="protein sequence ID" value="GIT95160.1"/>
    <property type="molecule type" value="Genomic_DNA"/>
</dbReference>
<evidence type="ECO:0000313" key="2">
    <source>
        <dbReference type="EMBL" id="GIT95160.1"/>
    </source>
</evidence>
<dbReference type="InterPro" id="IPR021735">
    <property type="entry name" value="DUF3306"/>
</dbReference>
<organism evidence="2 3">
    <name type="scientific">Jannaschia pagri</name>
    <dbReference type="NCBI Taxonomy" id="2829797"/>
    <lineage>
        <taxon>Bacteria</taxon>
        <taxon>Pseudomonadati</taxon>
        <taxon>Pseudomonadota</taxon>
        <taxon>Alphaproteobacteria</taxon>
        <taxon>Rhodobacterales</taxon>
        <taxon>Roseobacteraceae</taxon>
        <taxon>Jannaschia</taxon>
    </lineage>
</organism>